<gene>
    <name evidence="1" type="ORF">SDC9_10792</name>
</gene>
<protein>
    <submittedName>
        <fullName evidence="1">Uncharacterized protein</fullName>
    </submittedName>
</protein>
<comment type="caution">
    <text evidence="1">The sequence shown here is derived from an EMBL/GenBank/DDBJ whole genome shotgun (WGS) entry which is preliminary data.</text>
</comment>
<name>A0A644TEJ0_9ZZZZ</name>
<proteinExistence type="predicted"/>
<evidence type="ECO:0000313" key="1">
    <source>
        <dbReference type="EMBL" id="MPL65129.1"/>
    </source>
</evidence>
<accession>A0A644TEJ0</accession>
<reference evidence="1" key="1">
    <citation type="submission" date="2019-08" db="EMBL/GenBank/DDBJ databases">
        <authorList>
            <person name="Kucharzyk K."/>
            <person name="Murdoch R.W."/>
            <person name="Higgins S."/>
            <person name="Loffler F."/>
        </authorList>
    </citation>
    <scope>NUCLEOTIDE SEQUENCE</scope>
</reference>
<sequence>MRKRQNSAYFHRMISICCLDTAYTELGTEVLVLWGEPGTRQKKIRTKVARYPYNNVLRNESTDVAALPKAQPLK</sequence>
<organism evidence="1">
    <name type="scientific">bioreactor metagenome</name>
    <dbReference type="NCBI Taxonomy" id="1076179"/>
    <lineage>
        <taxon>unclassified sequences</taxon>
        <taxon>metagenomes</taxon>
        <taxon>ecological metagenomes</taxon>
    </lineage>
</organism>
<dbReference type="AlphaFoldDB" id="A0A644TEJ0"/>
<dbReference type="EMBL" id="VSSQ01000027">
    <property type="protein sequence ID" value="MPL65129.1"/>
    <property type="molecule type" value="Genomic_DNA"/>
</dbReference>